<dbReference type="AlphaFoldDB" id="A0A834P988"/>
<feature type="region of interest" description="Disordered" evidence="1">
    <location>
        <begin position="1"/>
        <end position="70"/>
    </location>
</feature>
<gene>
    <name evidence="2" type="ORF">H0235_002121</name>
</gene>
<protein>
    <submittedName>
        <fullName evidence="2">Uncharacterized protein</fullName>
    </submittedName>
</protein>
<comment type="caution">
    <text evidence="2">The sequence shown here is derived from an EMBL/GenBank/DDBJ whole genome shotgun (WGS) entry which is preliminary data.</text>
</comment>
<feature type="compositionally biased region" description="Acidic residues" evidence="1">
    <location>
        <begin position="46"/>
        <end position="55"/>
    </location>
</feature>
<evidence type="ECO:0000313" key="2">
    <source>
        <dbReference type="EMBL" id="KAF7433930.1"/>
    </source>
</evidence>
<proteinExistence type="predicted"/>
<accession>A0A834P988</accession>
<organism evidence="2 3">
    <name type="scientific">Vespula pensylvanica</name>
    <name type="common">Western yellow jacket</name>
    <name type="synonym">Wasp</name>
    <dbReference type="NCBI Taxonomy" id="30213"/>
    <lineage>
        <taxon>Eukaryota</taxon>
        <taxon>Metazoa</taxon>
        <taxon>Ecdysozoa</taxon>
        <taxon>Arthropoda</taxon>
        <taxon>Hexapoda</taxon>
        <taxon>Insecta</taxon>
        <taxon>Pterygota</taxon>
        <taxon>Neoptera</taxon>
        <taxon>Endopterygota</taxon>
        <taxon>Hymenoptera</taxon>
        <taxon>Apocrita</taxon>
        <taxon>Aculeata</taxon>
        <taxon>Vespoidea</taxon>
        <taxon>Vespidae</taxon>
        <taxon>Vespinae</taxon>
        <taxon>Vespula</taxon>
    </lineage>
</organism>
<sequence length="93" mass="9257">MFTPFNGSLGCPCRQTLEEEEEEGGGGGGGAEREREREKEQAGGGDEAEGGDGGDDGGGGGGVRGKEALKELSELAGGMGFLANTCTSSQANT</sequence>
<reference evidence="2" key="1">
    <citation type="journal article" date="2020" name="G3 (Bethesda)">
        <title>High-Quality Assemblies for Three Invasive Social Wasps from the &lt;i&gt;Vespula&lt;/i&gt; Genus.</title>
        <authorList>
            <person name="Harrop T.W.R."/>
            <person name="Guhlin J."/>
            <person name="McLaughlin G.M."/>
            <person name="Permina E."/>
            <person name="Stockwell P."/>
            <person name="Gilligan J."/>
            <person name="Le Lec M.F."/>
            <person name="Gruber M.A.M."/>
            <person name="Quinn O."/>
            <person name="Lovegrove M."/>
            <person name="Duncan E.J."/>
            <person name="Remnant E.J."/>
            <person name="Van Eeckhoven J."/>
            <person name="Graham B."/>
            <person name="Knapp R.A."/>
            <person name="Langford K.W."/>
            <person name="Kronenberg Z."/>
            <person name="Press M.O."/>
            <person name="Eacker S.M."/>
            <person name="Wilson-Rankin E.E."/>
            <person name="Purcell J."/>
            <person name="Lester P.J."/>
            <person name="Dearden P.K."/>
        </authorList>
    </citation>
    <scope>NUCLEOTIDE SEQUENCE</scope>
    <source>
        <strain evidence="2">Volc-1</strain>
    </source>
</reference>
<keyword evidence="3" id="KW-1185">Reference proteome</keyword>
<dbReference type="Proteomes" id="UP000600918">
    <property type="component" value="Unassembled WGS sequence"/>
</dbReference>
<feature type="compositionally biased region" description="Basic and acidic residues" evidence="1">
    <location>
        <begin position="31"/>
        <end position="41"/>
    </location>
</feature>
<name>A0A834P988_VESPE</name>
<evidence type="ECO:0000313" key="3">
    <source>
        <dbReference type="Proteomes" id="UP000600918"/>
    </source>
</evidence>
<evidence type="ECO:0000256" key="1">
    <source>
        <dbReference type="SAM" id="MobiDB-lite"/>
    </source>
</evidence>
<dbReference type="EMBL" id="JACSDY010000002">
    <property type="protein sequence ID" value="KAF7433930.1"/>
    <property type="molecule type" value="Genomic_DNA"/>
</dbReference>